<evidence type="ECO:0000313" key="3">
    <source>
        <dbReference type="EMBL" id="QIK76304.1"/>
    </source>
</evidence>
<proteinExistence type="predicted"/>
<keyword evidence="1" id="KW-0812">Transmembrane</keyword>
<dbReference type="KEGG" id="npi:G7071_13600"/>
<keyword evidence="1" id="KW-0472">Membrane</keyword>
<keyword evidence="4" id="KW-1185">Reference proteome</keyword>
<protein>
    <recommendedName>
        <fullName evidence="2">DUF2231 domain-containing protein</fullName>
    </recommendedName>
</protein>
<dbReference type="AlphaFoldDB" id="A0A6G7YHD2"/>
<reference evidence="3 4" key="1">
    <citation type="submission" date="2020-03" db="EMBL/GenBank/DDBJ databases">
        <title>Nocardioides sp. nov., isolated from fish.</title>
        <authorList>
            <person name="Hyun D.-W."/>
            <person name="Bae J.-W."/>
        </authorList>
    </citation>
    <scope>NUCLEOTIDE SEQUENCE [LARGE SCALE GENOMIC DNA]</scope>
    <source>
        <strain evidence="3 4">HDW12A</strain>
    </source>
</reference>
<evidence type="ECO:0000313" key="4">
    <source>
        <dbReference type="Proteomes" id="UP000502035"/>
    </source>
</evidence>
<name>A0A6G7YHD2_9ACTN</name>
<evidence type="ECO:0000256" key="1">
    <source>
        <dbReference type="SAM" id="Phobius"/>
    </source>
</evidence>
<organism evidence="3 4">
    <name type="scientific">Nocardioides piscis</name>
    <dbReference type="NCBI Taxonomy" id="2714938"/>
    <lineage>
        <taxon>Bacteria</taxon>
        <taxon>Bacillati</taxon>
        <taxon>Actinomycetota</taxon>
        <taxon>Actinomycetes</taxon>
        <taxon>Propionibacteriales</taxon>
        <taxon>Nocardioidaceae</taxon>
        <taxon>Nocardioides</taxon>
    </lineage>
</organism>
<keyword evidence="1" id="KW-1133">Transmembrane helix</keyword>
<sequence length="179" mass="18452">MTTHLSLPESLVRRIEAASGLDGIAETVRASAYDALVEPQALDELLGGAWLGHRVHPVAVQVPMGAWLMATLLDVVGSERHAAAVDTLLLTGCLAALPSAVTGVHDLATTSGAQTRVGLVHAAAMDATLGLFAVALVKRRRGDRRGARRLMLAGTAVAGAGAYLGGHLVYRLGVGVHEA</sequence>
<feature type="transmembrane region" description="Helical" evidence="1">
    <location>
        <begin position="117"/>
        <end position="137"/>
    </location>
</feature>
<dbReference type="EMBL" id="CP049866">
    <property type="protein sequence ID" value="QIK76304.1"/>
    <property type="molecule type" value="Genomic_DNA"/>
</dbReference>
<gene>
    <name evidence="3" type="ORF">G7071_13600</name>
</gene>
<feature type="domain" description="DUF2231" evidence="2">
    <location>
        <begin position="52"/>
        <end position="177"/>
    </location>
</feature>
<dbReference type="RefSeq" id="WP_166319617.1">
    <property type="nucleotide sequence ID" value="NZ_CP049866.1"/>
</dbReference>
<evidence type="ECO:0000259" key="2">
    <source>
        <dbReference type="Pfam" id="PF09990"/>
    </source>
</evidence>
<dbReference type="Proteomes" id="UP000502035">
    <property type="component" value="Chromosome"/>
</dbReference>
<feature type="transmembrane region" description="Helical" evidence="1">
    <location>
        <begin position="149"/>
        <end position="170"/>
    </location>
</feature>
<dbReference type="InterPro" id="IPR019251">
    <property type="entry name" value="DUF2231_TM"/>
</dbReference>
<accession>A0A6G7YHD2</accession>
<dbReference type="Pfam" id="PF09990">
    <property type="entry name" value="DUF2231"/>
    <property type="match status" value="1"/>
</dbReference>